<dbReference type="GeneID" id="111085420"/>
<dbReference type="Pfam" id="PF14670">
    <property type="entry name" value="FXa_inhibition"/>
    <property type="match status" value="1"/>
</dbReference>
<dbReference type="PROSITE" id="PS00022">
    <property type="entry name" value="EGF_1"/>
    <property type="match status" value="1"/>
</dbReference>
<evidence type="ECO:0000259" key="7">
    <source>
        <dbReference type="PROSITE" id="PS51041"/>
    </source>
</evidence>
<dbReference type="InterPro" id="IPR011489">
    <property type="entry name" value="EMI_domain"/>
</dbReference>
<dbReference type="InterPro" id="IPR009030">
    <property type="entry name" value="Growth_fac_rcpt_cys_sf"/>
</dbReference>
<protein>
    <submittedName>
        <fullName evidence="9">Epidermal growth factor-like protein 8 isoform X1</fullName>
    </submittedName>
</protein>
<dbReference type="InterPro" id="IPR000152">
    <property type="entry name" value="EGF-type_Asp/Asn_hydroxyl_site"/>
</dbReference>
<feature type="domain" description="EGF-like" evidence="6">
    <location>
        <begin position="151"/>
        <end position="183"/>
    </location>
</feature>
<name>A0ABM1S7J1_LIMPO</name>
<keyword evidence="2" id="KW-0732">Signal</keyword>
<dbReference type="InterPro" id="IPR018097">
    <property type="entry name" value="EGF_Ca-bd_CS"/>
</dbReference>
<dbReference type="PANTHER" id="PTHR24050">
    <property type="entry name" value="PA14 DOMAIN-CONTAINING PROTEIN"/>
    <property type="match status" value="1"/>
</dbReference>
<dbReference type="PROSITE" id="PS51041">
    <property type="entry name" value="EMI"/>
    <property type="match status" value="1"/>
</dbReference>
<evidence type="ECO:0000313" key="8">
    <source>
        <dbReference type="Proteomes" id="UP000694941"/>
    </source>
</evidence>
<dbReference type="SMART" id="SM00181">
    <property type="entry name" value="EGF"/>
    <property type="match status" value="2"/>
</dbReference>
<evidence type="ECO:0000313" key="9">
    <source>
        <dbReference type="RefSeq" id="XP_022239596.1"/>
    </source>
</evidence>
<gene>
    <name evidence="9" type="primary">LOC111085420</name>
</gene>
<proteinExistence type="predicted"/>
<dbReference type="PROSITE" id="PS01186">
    <property type="entry name" value="EGF_2"/>
    <property type="match status" value="2"/>
</dbReference>
<dbReference type="SUPFAM" id="SSF57184">
    <property type="entry name" value="Growth factor receptor domain"/>
    <property type="match status" value="1"/>
</dbReference>
<accession>A0ABM1S7J1</accession>
<dbReference type="RefSeq" id="XP_022239596.1">
    <property type="nucleotide sequence ID" value="XM_022383888.1"/>
</dbReference>
<evidence type="ECO:0000256" key="2">
    <source>
        <dbReference type="ARBA" id="ARBA00022729"/>
    </source>
</evidence>
<evidence type="ECO:0000256" key="1">
    <source>
        <dbReference type="ARBA" id="ARBA00022536"/>
    </source>
</evidence>
<feature type="disulfide bond" evidence="5">
    <location>
        <begin position="173"/>
        <end position="182"/>
    </location>
</feature>
<reference evidence="9" key="1">
    <citation type="submission" date="2025-08" db="UniProtKB">
        <authorList>
            <consortium name="RefSeq"/>
        </authorList>
    </citation>
    <scope>IDENTIFICATION</scope>
    <source>
        <tissue evidence="9">Muscle</tissue>
    </source>
</reference>
<dbReference type="Pfam" id="PF07546">
    <property type="entry name" value="EMI"/>
    <property type="match status" value="1"/>
</dbReference>
<feature type="domain" description="EMI" evidence="7">
    <location>
        <begin position="69"/>
        <end position="152"/>
    </location>
</feature>
<evidence type="ECO:0000256" key="3">
    <source>
        <dbReference type="ARBA" id="ARBA00022737"/>
    </source>
</evidence>
<dbReference type="SUPFAM" id="SSF57196">
    <property type="entry name" value="EGF/Laminin"/>
    <property type="match status" value="1"/>
</dbReference>
<keyword evidence="3" id="KW-0677">Repeat</keyword>
<dbReference type="PROSITE" id="PS00010">
    <property type="entry name" value="ASX_HYDROXYL"/>
    <property type="match status" value="1"/>
</dbReference>
<keyword evidence="4 5" id="KW-1015">Disulfide bond</keyword>
<comment type="caution">
    <text evidence="5">Lacks conserved residue(s) required for the propagation of feature annotation.</text>
</comment>
<dbReference type="CDD" id="cd00054">
    <property type="entry name" value="EGF_CA"/>
    <property type="match status" value="2"/>
</dbReference>
<feature type="disulfide bond" evidence="5">
    <location>
        <begin position="155"/>
        <end position="165"/>
    </location>
</feature>
<evidence type="ECO:0000256" key="4">
    <source>
        <dbReference type="ARBA" id="ARBA00023157"/>
    </source>
</evidence>
<sequence>MESMVQPWKWCGKALMVLTVSFVLVMVMPLQSNARANSLVSYKEALEKTREAQQSLAAQHSRPYRHRLGRHVCARNSVVNTPSRQRESYSKPAYKSYRRACEDNPDKICTSYRLIYEIAYRTVYKSIPLTETTYECCPGWTRRNPAAHGCMEATCSSSCKNGGTCSKPNQCSCLPGWTGRYCEKDENECLKQNRTCEHKCINTLGSYSCECHDGFILQMDGKSCKMNLHTVPEYQKFVQNYQELNQRIVVLEKMQEQHNLTDLEYRVQKIAESVSSMTEKSTEAPSYSSALQGNTKDYTYPFYGSPWERVHSLSEQISMLEERLADCTCNEPQRRSRRRPNF</sequence>
<dbReference type="PANTHER" id="PTHR24050:SF28">
    <property type="entry name" value="UROMODULIN-LIKE"/>
    <property type="match status" value="1"/>
</dbReference>
<dbReference type="SMART" id="SM00179">
    <property type="entry name" value="EGF_CA"/>
    <property type="match status" value="1"/>
</dbReference>
<dbReference type="PROSITE" id="PS01187">
    <property type="entry name" value="EGF_CA"/>
    <property type="match status" value="1"/>
</dbReference>
<dbReference type="PROSITE" id="PS50026">
    <property type="entry name" value="EGF_3"/>
    <property type="match status" value="1"/>
</dbReference>
<keyword evidence="1 5" id="KW-0245">EGF-like domain</keyword>
<organism evidence="8 9">
    <name type="scientific">Limulus polyphemus</name>
    <name type="common">Atlantic horseshoe crab</name>
    <dbReference type="NCBI Taxonomy" id="6850"/>
    <lineage>
        <taxon>Eukaryota</taxon>
        <taxon>Metazoa</taxon>
        <taxon>Ecdysozoa</taxon>
        <taxon>Arthropoda</taxon>
        <taxon>Chelicerata</taxon>
        <taxon>Merostomata</taxon>
        <taxon>Xiphosura</taxon>
        <taxon>Limulidae</taxon>
        <taxon>Limulus</taxon>
    </lineage>
</organism>
<dbReference type="InterPro" id="IPR052235">
    <property type="entry name" value="Nephronectin_domain"/>
</dbReference>
<keyword evidence="8" id="KW-1185">Reference proteome</keyword>
<dbReference type="InterPro" id="IPR001881">
    <property type="entry name" value="EGF-like_Ca-bd_dom"/>
</dbReference>
<dbReference type="Proteomes" id="UP000694941">
    <property type="component" value="Unplaced"/>
</dbReference>
<dbReference type="Pfam" id="PF21795">
    <property type="entry name" value="JAG1-like_EGF2"/>
    <property type="match status" value="1"/>
</dbReference>
<dbReference type="InterPro" id="IPR000742">
    <property type="entry name" value="EGF"/>
</dbReference>
<evidence type="ECO:0000256" key="5">
    <source>
        <dbReference type="PROSITE-ProRule" id="PRU00076"/>
    </source>
</evidence>
<evidence type="ECO:0000259" key="6">
    <source>
        <dbReference type="PROSITE" id="PS50026"/>
    </source>
</evidence>
<dbReference type="Gene3D" id="2.10.25.10">
    <property type="entry name" value="Laminin"/>
    <property type="match status" value="2"/>
</dbReference>